<gene>
    <name evidence="7" type="ORF">CTI12_AA090190</name>
</gene>
<reference evidence="7 8" key="1">
    <citation type="journal article" date="2018" name="Mol. Plant">
        <title>The genome of Artemisia annua provides insight into the evolution of Asteraceae family and artemisinin biosynthesis.</title>
        <authorList>
            <person name="Shen Q."/>
            <person name="Zhang L."/>
            <person name="Liao Z."/>
            <person name="Wang S."/>
            <person name="Yan T."/>
            <person name="Shi P."/>
            <person name="Liu M."/>
            <person name="Fu X."/>
            <person name="Pan Q."/>
            <person name="Wang Y."/>
            <person name="Lv Z."/>
            <person name="Lu X."/>
            <person name="Zhang F."/>
            <person name="Jiang W."/>
            <person name="Ma Y."/>
            <person name="Chen M."/>
            <person name="Hao X."/>
            <person name="Li L."/>
            <person name="Tang Y."/>
            <person name="Lv G."/>
            <person name="Zhou Y."/>
            <person name="Sun X."/>
            <person name="Brodelius P.E."/>
            <person name="Rose J.K.C."/>
            <person name="Tang K."/>
        </authorList>
    </citation>
    <scope>NUCLEOTIDE SEQUENCE [LARGE SCALE GENOMIC DNA]</scope>
    <source>
        <strain evidence="8">cv. Huhao1</strain>
        <tissue evidence="7">Leaf</tissue>
    </source>
</reference>
<dbReference type="Proteomes" id="UP000245207">
    <property type="component" value="Unassembled WGS sequence"/>
</dbReference>
<dbReference type="GO" id="GO:0006952">
    <property type="term" value="P:defense response"/>
    <property type="evidence" value="ECO:0007669"/>
    <property type="project" value="UniProtKB-KW"/>
</dbReference>
<sequence length="2240" mass="254790">MASTSNSSIKKSFKYDVFMSFRGEDARNSFVGHLYQAFKQKGIETYKDVEKIEQGKMIKDQLIKSIEDSRFYIIVFSKTYASSSWCLDELVKIMECKKTTDQNVYPVFFDVEPTEVRKQSGAVKEAFAKHEKEEAVGKWREALEKASNLAGWELKATANGDESKLIQIIVDVIFQKKYSTLSNTNGNLVGMETRISDVLSYLDIGTEDVRMIGIKGMGGGGKTTLARAVYDRISTMFEGKSFVENVREVSKPTLSGLKKLQKRILKDVLNKQDITFSSVYDGKNMLKEMMRGRKTLVVLDDVDCIEQLEALAGEPNWFKLGSRIIITTRDAQVLLAHRVNFVHDINLLSSTEAISLFNRYAFQTKIPTRGYKELSGQVVQYAHGLPLTIKVMGSFLCGQSEQFWIDAIERLKTIPLTATMDRLEISFDGLEKEYKEIFLDVACLLKGWIKKDAIRVLESRGFHAAVGLRVLEQKSLITIDERLGIRLGMHDHLEEMGRNIVRRSHPDEPQRHSRLWVNEEIEDILTNDLGTQATKCLYFRSPGFSTEIAIKGLAKMKDIRFIYIDLINDYFSNNIVQFDKVSEYLPSSLRVMRWPGFPFSSLPNTFQGKYLVELDMYKSNIVQLWEDGEEKVLHKLRFLTLDSSNLQTFDLRLAPNLEELTIDHCWYFVELHMPARHQKLKYLNLSYSKLTTLHLGDIPNLKTLTLKGCHLVELQMPVESPNLEALTLQGCHLVELQMPVENLKLKYLDLSYLKLKTIHLGNTPNLETLIIEGCDDLVELQMPTESLKLVSVNLSHSKLKTIHIGNTPNLETLILEGCNDLVELQMPAESLKLQELYLSFSKLTNLHLGNTPNLKALRLECCYDLVEFQMPAESLNLEYLNLSHSKLKTVHLGNTPHLEKLKLEGCNDLVEFQMPPESLKLKYLALNHSKLKTLHLGNTPNLERLRLKGCNDLVELQMPVESLKLEYLDLSHLKLRTLDLGLTPNLESLNLENCCDLVEINAPIGCLKNLLFLDLSCCGRFKSFVFDKRYQLADAGCLSELHLIAEPIDVCPLRSDNDSSKFQFSCYYKEDKASSFGNLERLISLGLCACTNLESFSRSICSLQCIRKLTLEGSIREAPWDLDQLECLEELTFSSTEIKHFPDSICKLKHLKSFKIKSCWLLEKLPEDIGRLESLEKLILTDCKLLQDIPNSISKMKCINELHLRGCIRVVELPEDIGCLEGLKELNIEGTGITRLPQSIFQLRGLRIVGRSDHQEAFINQHITVSQVNSDQKHAREPVWRLDSGCSRSMTGVKQYLHKYIEEPGPKVVFGDNSSAPTEGYGSVNCNDPSSVSNIELTDRMVAVNNLRNSVSPPRPAKGSGKPKTVPKTNPKAQGPKASGAQPKRRKKPKSYALFYQVLPSTLRFWFSHSSLLLCLGIHLIQQGASEMEHMHLEMSCHSQVPPLSPKYPWFVAQNFEAEDDDTQVHIFYNLHDPVSHYRCQIPELLGKRIRGCFHGCWALLSSNHPRDVMWSLWNTVTSKIINLPPLNHSGSSGDYGYLGYYCLSASPEHLNSVLLFTRAEKPNFVYCRLGSDSCFPNTRKRKKLRWIECTYAKQVRIITGCDGLLHCLTCCSGKVYAYITASDNTRCNIILVEVNIVVNFRKSKRFREVVITLLPILEFTCPTIIGCDDILMSLKGSSTELFTIVMGLKDGRKTVSAVHVYKLDKDNMTWEEIGDIRNTILSVDFTVNSPLFYSPAIASSEFGGYIHILADKGKTVYSYHVKDKTISLFSMPCLAGTNHVSAWAMPEWTRLEGDQVHVDCKQEKEGGKEDEIVVRSVKGNHEIETHMLKFPFCVLKMKEFCAAVECLKLSPLPYSGYECRLESDDADFKQENDKDADIIVRSVNGDEDESHLLSLPLHVLGMVMDFSVGVEYLKFRSTCKRCHLAAPLLQWNNGKASKRMQEHSLLSPWQIVFDKHKGIITFTDPLFGDKYFIRTPQELICDFQIKCSRYGWLLILKPDRSLVLFNPFTSDIRELPVFPYLDTFSLSAPATSPDCMVVGMSYCMIYICLCIHFVGGEPSWRRIRLDIGTGGKMFNSFTFYGQDLYVLKDDGALDVFKETGREGISWERNVAQAPTSCGTSFSQSFQMRCEQHLLRVIVGKFGESVEVFKLNDYTKEWVKINGLGKHMIFICGTSSICIDAKTPQMENKIYFLRFPIVYYSLETCRFHTFDNTNIQHSFGDLCGKKYYLTPHAWIEPSWS</sequence>
<comment type="caution">
    <text evidence="7">The sequence shown here is derived from an EMBL/GenBank/DDBJ whole genome shotgun (WGS) entry which is preliminary data.</text>
</comment>
<feature type="domain" description="TIR" evidence="6">
    <location>
        <begin position="13"/>
        <end position="177"/>
    </location>
</feature>
<dbReference type="GO" id="GO:0051707">
    <property type="term" value="P:response to other organism"/>
    <property type="evidence" value="ECO:0007669"/>
    <property type="project" value="UniProtKB-ARBA"/>
</dbReference>
<dbReference type="FunFam" id="3.40.50.10140:FF:000007">
    <property type="entry name" value="Disease resistance protein (TIR-NBS-LRR class)"/>
    <property type="match status" value="1"/>
</dbReference>
<dbReference type="PRINTS" id="PR00364">
    <property type="entry name" value="DISEASERSIST"/>
</dbReference>
<dbReference type="OrthoDB" id="1863935at2759"/>
<dbReference type="InterPro" id="IPR027417">
    <property type="entry name" value="P-loop_NTPase"/>
</dbReference>
<dbReference type="InterPro" id="IPR055414">
    <property type="entry name" value="LRR_R13L4/SHOC2-like"/>
</dbReference>
<dbReference type="Pfam" id="PF23282">
    <property type="entry name" value="WHD_ROQ1"/>
    <property type="match status" value="1"/>
</dbReference>
<dbReference type="InterPro" id="IPR000157">
    <property type="entry name" value="TIR_dom"/>
</dbReference>
<dbReference type="InterPro" id="IPR054722">
    <property type="entry name" value="PolX-like_BBD"/>
</dbReference>
<dbReference type="SUPFAM" id="SSF52540">
    <property type="entry name" value="P-loop containing nucleoside triphosphate hydrolases"/>
    <property type="match status" value="1"/>
</dbReference>
<dbReference type="InterPro" id="IPR036390">
    <property type="entry name" value="WH_DNA-bd_sf"/>
</dbReference>
<dbReference type="Pfam" id="PF01582">
    <property type="entry name" value="TIR"/>
    <property type="match status" value="1"/>
</dbReference>
<dbReference type="Pfam" id="PF22936">
    <property type="entry name" value="Pol_BBD"/>
    <property type="match status" value="1"/>
</dbReference>
<dbReference type="GO" id="GO:0007165">
    <property type="term" value="P:signal transduction"/>
    <property type="evidence" value="ECO:0007669"/>
    <property type="project" value="InterPro"/>
</dbReference>
<feature type="region of interest" description="Disordered" evidence="5">
    <location>
        <begin position="1346"/>
        <end position="1386"/>
    </location>
</feature>
<dbReference type="SUPFAM" id="SSF46785">
    <property type="entry name" value="Winged helix' DNA-binding domain"/>
    <property type="match status" value="1"/>
</dbReference>
<keyword evidence="2" id="KW-0677">Repeat</keyword>
<dbReference type="InterPro" id="IPR058192">
    <property type="entry name" value="WHD_ROQ1-like"/>
</dbReference>
<dbReference type="InterPro" id="IPR002182">
    <property type="entry name" value="NB-ARC"/>
</dbReference>
<accession>A0A2U1PZY4</accession>
<proteinExistence type="predicted"/>
<evidence type="ECO:0000256" key="1">
    <source>
        <dbReference type="ARBA" id="ARBA00022614"/>
    </source>
</evidence>
<dbReference type="InterPro" id="IPR044974">
    <property type="entry name" value="Disease_R_plants"/>
</dbReference>
<dbReference type="SMART" id="SM00255">
    <property type="entry name" value="TIR"/>
    <property type="match status" value="1"/>
</dbReference>
<dbReference type="InterPro" id="IPR032675">
    <property type="entry name" value="LRR_dom_sf"/>
</dbReference>
<dbReference type="Gene3D" id="3.80.10.10">
    <property type="entry name" value="Ribonuclease Inhibitor"/>
    <property type="match status" value="4"/>
</dbReference>
<protein>
    <submittedName>
        <fullName evidence="7">Toll/interleukin-1 receptor (TIR) domain-containing protein</fullName>
    </submittedName>
</protein>
<dbReference type="InterPro" id="IPR005174">
    <property type="entry name" value="KIB1-4_b-propeller"/>
</dbReference>
<evidence type="ECO:0000256" key="4">
    <source>
        <dbReference type="ARBA" id="ARBA00023027"/>
    </source>
</evidence>
<dbReference type="PANTHER" id="PTHR11017:SF577">
    <property type="entry name" value="DISEASE RESISTANCE PROTEIN (TIR-NBS-LRR CLASS), PUTATIVE-RELATED"/>
    <property type="match status" value="1"/>
</dbReference>
<dbReference type="Gene3D" id="3.40.50.300">
    <property type="entry name" value="P-loop containing nucleotide triphosphate hydrolases"/>
    <property type="match status" value="1"/>
</dbReference>
<evidence type="ECO:0000313" key="8">
    <source>
        <dbReference type="Proteomes" id="UP000245207"/>
    </source>
</evidence>
<dbReference type="Gene3D" id="3.40.50.10140">
    <property type="entry name" value="Toll/interleukin-1 receptor homology (TIR) domain"/>
    <property type="match status" value="1"/>
</dbReference>
<keyword evidence="4" id="KW-0520">NAD</keyword>
<evidence type="ECO:0000259" key="6">
    <source>
        <dbReference type="PROSITE" id="PS50104"/>
    </source>
</evidence>
<dbReference type="InterPro" id="IPR042197">
    <property type="entry name" value="Apaf_helical"/>
</dbReference>
<dbReference type="Pfam" id="PF23598">
    <property type="entry name" value="LRR_14"/>
    <property type="match status" value="1"/>
</dbReference>
<dbReference type="InterPro" id="IPR035897">
    <property type="entry name" value="Toll_tir_struct_dom_sf"/>
</dbReference>
<evidence type="ECO:0000256" key="3">
    <source>
        <dbReference type="ARBA" id="ARBA00022821"/>
    </source>
</evidence>
<evidence type="ECO:0000313" key="7">
    <source>
        <dbReference type="EMBL" id="PWA91330.1"/>
    </source>
</evidence>
<keyword evidence="1" id="KW-0433">Leucine-rich repeat</keyword>
<dbReference type="Pfam" id="PF00931">
    <property type="entry name" value="NB-ARC"/>
    <property type="match status" value="1"/>
</dbReference>
<keyword evidence="8" id="KW-1185">Reference proteome</keyword>
<keyword evidence="7" id="KW-0675">Receptor</keyword>
<evidence type="ECO:0000256" key="5">
    <source>
        <dbReference type="SAM" id="MobiDB-lite"/>
    </source>
</evidence>
<dbReference type="PANTHER" id="PTHR11017">
    <property type="entry name" value="LEUCINE-RICH REPEAT-CONTAINING PROTEIN"/>
    <property type="match status" value="1"/>
</dbReference>
<name>A0A2U1PZY4_ARTAN</name>
<dbReference type="Pfam" id="PF03478">
    <property type="entry name" value="Beta-prop_KIB1-4"/>
    <property type="match status" value="2"/>
</dbReference>
<evidence type="ECO:0000256" key="2">
    <source>
        <dbReference type="ARBA" id="ARBA00022737"/>
    </source>
</evidence>
<dbReference type="PROSITE" id="PS50104">
    <property type="entry name" value="TIR"/>
    <property type="match status" value="1"/>
</dbReference>
<keyword evidence="3" id="KW-0611">Plant defense</keyword>
<dbReference type="EMBL" id="PKPP01000553">
    <property type="protein sequence ID" value="PWA91330.1"/>
    <property type="molecule type" value="Genomic_DNA"/>
</dbReference>
<dbReference type="SUPFAM" id="SSF52058">
    <property type="entry name" value="L domain-like"/>
    <property type="match status" value="3"/>
</dbReference>
<dbReference type="SUPFAM" id="SSF52200">
    <property type="entry name" value="Toll/Interleukin receptor TIR domain"/>
    <property type="match status" value="1"/>
</dbReference>
<dbReference type="Gene3D" id="1.10.8.430">
    <property type="entry name" value="Helical domain of apoptotic protease-activating factors"/>
    <property type="match status" value="1"/>
</dbReference>
<dbReference type="GO" id="GO:0043531">
    <property type="term" value="F:ADP binding"/>
    <property type="evidence" value="ECO:0007669"/>
    <property type="project" value="InterPro"/>
</dbReference>
<organism evidence="7 8">
    <name type="scientific">Artemisia annua</name>
    <name type="common">Sweet wormwood</name>
    <dbReference type="NCBI Taxonomy" id="35608"/>
    <lineage>
        <taxon>Eukaryota</taxon>
        <taxon>Viridiplantae</taxon>
        <taxon>Streptophyta</taxon>
        <taxon>Embryophyta</taxon>
        <taxon>Tracheophyta</taxon>
        <taxon>Spermatophyta</taxon>
        <taxon>Magnoliopsida</taxon>
        <taxon>eudicotyledons</taxon>
        <taxon>Gunneridae</taxon>
        <taxon>Pentapetalae</taxon>
        <taxon>asterids</taxon>
        <taxon>campanulids</taxon>
        <taxon>Asterales</taxon>
        <taxon>Asteraceae</taxon>
        <taxon>Asteroideae</taxon>
        <taxon>Anthemideae</taxon>
        <taxon>Artemisiinae</taxon>
        <taxon>Artemisia</taxon>
    </lineage>
</organism>